<dbReference type="SUPFAM" id="SSF81301">
    <property type="entry name" value="Nucleotidyltransferase"/>
    <property type="match status" value="1"/>
</dbReference>
<evidence type="ECO:0000313" key="2">
    <source>
        <dbReference type="EMBL" id="POS76765.1"/>
    </source>
</evidence>
<dbReference type="InParanoid" id="A0A2P5I2M1"/>
<dbReference type="Gene3D" id="3.30.460.40">
    <property type="match status" value="1"/>
</dbReference>
<feature type="compositionally biased region" description="Basic and acidic residues" evidence="1">
    <location>
        <begin position="256"/>
        <end position="267"/>
    </location>
</feature>
<dbReference type="EMBL" id="MAVT02000334">
    <property type="protein sequence ID" value="POS76765.1"/>
    <property type="molecule type" value="Genomic_DNA"/>
</dbReference>
<feature type="region of interest" description="Disordered" evidence="1">
    <location>
        <begin position="221"/>
        <end position="267"/>
    </location>
</feature>
<dbReference type="InterPro" id="IPR043519">
    <property type="entry name" value="NT_sf"/>
</dbReference>
<sequence>MPSYTIDQLDDLEEQAESTPPQYQTAALALVSRLLEDNAITYGVMGGMNFYLRGSGRATGDIDIAVDNRPRMDSLLDIFNNHKDIWRPAGRMQLVSGVARLFVNVQRKFVQVDLKPKGAEGHLIPGNLSAAVDTLEITSTARCKFLSIGPLVAAKIKAHYGRETRDDYVDLMFVCRSTTYAPLVRQAANTFRAEWKDCFLERVIQNDPRHETQVRWALGMERSPSPKAKSSSPASSGNGNGGGSRGGSGGSPRGNTPRDGDKSKDKYWTFSAKHNKWYHRSSDGSYKWA</sequence>
<keyword evidence="3" id="KW-1185">Reference proteome</keyword>
<dbReference type="OrthoDB" id="10066232at2759"/>
<gene>
    <name evidence="2" type="ORF">DHEL01_v204830</name>
</gene>
<evidence type="ECO:0000256" key="1">
    <source>
        <dbReference type="SAM" id="MobiDB-lite"/>
    </source>
</evidence>
<reference evidence="2" key="1">
    <citation type="submission" date="2017-09" db="EMBL/GenBank/DDBJ databases">
        <title>Polyketide synthases of a Diaporthe helianthi virulent isolate.</title>
        <authorList>
            <person name="Baroncelli R."/>
        </authorList>
    </citation>
    <scope>NUCLEOTIDE SEQUENCE [LARGE SCALE GENOMIC DNA]</scope>
    <source>
        <strain evidence="2">7/96</strain>
    </source>
</reference>
<dbReference type="AlphaFoldDB" id="A0A2P5I2M1"/>
<proteinExistence type="predicted"/>
<comment type="caution">
    <text evidence="2">The sequence shown here is derived from an EMBL/GenBank/DDBJ whole genome shotgun (WGS) entry which is preliminary data.</text>
</comment>
<accession>A0A2P5I2M1</accession>
<name>A0A2P5I2M1_DIAHE</name>
<dbReference type="Proteomes" id="UP000094444">
    <property type="component" value="Unassembled WGS sequence"/>
</dbReference>
<organism evidence="2 3">
    <name type="scientific">Diaporthe helianthi</name>
    <dbReference type="NCBI Taxonomy" id="158607"/>
    <lineage>
        <taxon>Eukaryota</taxon>
        <taxon>Fungi</taxon>
        <taxon>Dikarya</taxon>
        <taxon>Ascomycota</taxon>
        <taxon>Pezizomycotina</taxon>
        <taxon>Sordariomycetes</taxon>
        <taxon>Sordariomycetidae</taxon>
        <taxon>Diaporthales</taxon>
        <taxon>Diaporthaceae</taxon>
        <taxon>Diaporthe</taxon>
    </lineage>
</organism>
<protein>
    <submittedName>
        <fullName evidence="2">Uncharacterized protein</fullName>
    </submittedName>
</protein>
<feature type="compositionally biased region" description="Gly residues" evidence="1">
    <location>
        <begin position="238"/>
        <end position="252"/>
    </location>
</feature>
<feature type="compositionally biased region" description="Low complexity" evidence="1">
    <location>
        <begin position="223"/>
        <end position="237"/>
    </location>
</feature>
<evidence type="ECO:0000313" key="3">
    <source>
        <dbReference type="Proteomes" id="UP000094444"/>
    </source>
</evidence>